<gene>
    <name evidence="2" type="ORF">EVAR_50747_1</name>
</gene>
<name>A0A4C1Y269_EUMVA</name>
<feature type="region of interest" description="Disordered" evidence="1">
    <location>
        <begin position="74"/>
        <end position="104"/>
    </location>
</feature>
<keyword evidence="3" id="KW-1185">Reference proteome</keyword>
<accession>A0A4C1Y269</accession>
<organism evidence="2 3">
    <name type="scientific">Eumeta variegata</name>
    <name type="common">Bagworm moth</name>
    <name type="synonym">Eumeta japonica</name>
    <dbReference type="NCBI Taxonomy" id="151549"/>
    <lineage>
        <taxon>Eukaryota</taxon>
        <taxon>Metazoa</taxon>
        <taxon>Ecdysozoa</taxon>
        <taxon>Arthropoda</taxon>
        <taxon>Hexapoda</taxon>
        <taxon>Insecta</taxon>
        <taxon>Pterygota</taxon>
        <taxon>Neoptera</taxon>
        <taxon>Endopterygota</taxon>
        <taxon>Lepidoptera</taxon>
        <taxon>Glossata</taxon>
        <taxon>Ditrysia</taxon>
        <taxon>Tineoidea</taxon>
        <taxon>Psychidae</taxon>
        <taxon>Oiketicinae</taxon>
        <taxon>Eumeta</taxon>
    </lineage>
</organism>
<sequence length="104" mass="11956">MNPKETSVAKTDDSDVTQALGGFLKMQEKIRILKNSIPECHMFNFILIGYPGRMFQEKNAHICWKYSTGYKDAPFPRHPGPTDSDRVPPRLSQPEIQSPLPRRR</sequence>
<evidence type="ECO:0000313" key="2">
    <source>
        <dbReference type="EMBL" id="GBP69978.1"/>
    </source>
</evidence>
<evidence type="ECO:0000313" key="3">
    <source>
        <dbReference type="Proteomes" id="UP000299102"/>
    </source>
</evidence>
<reference evidence="2 3" key="1">
    <citation type="journal article" date="2019" name="Commun. Biol.">
        <title>The bagworm genome reveals a unique fibroin gene that provides high tensile strength.</title>
        <authorList>
            <person name="Kono N."/>
            <person name="Nakamura H."/>
            <person name="Ohtoshi R."/>
            <person name="Tomita M."/>
            <person name="Numata K."/>
            <person name="Arakawa K."/>
        </authorList>
    </citation>
    <scope>NUCLEOTIDE SEQUENCE [LARGE SCALE GENOMIC DNA]</scope>
</reference>
<dbReference type="Proteomes" id="UP000299102">
    <property type="component" value="Unassembled WGS sequence"/>
</dbReference>
<dbReference type="AlphaFoldDB" id="A0A4C1Y269"/>
<dbReference type="EMBL" id="BGZK01001058">
    <property type="protein sequence ID" value="GBP69978.1"/>
    <property type="molecule type" value="Genomic_DNA"/>
</dbReference>
<evidence type="ECO:0000256" key="1">
    <source>
        <dbReference type="SAM" id="MobiDB-lite"/>
    </source>
</evidence>
<protein>
    <submittedName>
        <fullName evidence="2">Uncharacterized protein</fullName>
    </submittedName>
</protein>
<comment type="caution">
    <text evidence="2">The sequence shown here is derived from an EMBL/GenBank/DDBJ whole genome shotgun (WGS) entry which is preliminary data.</text>
</comment>
<proteinExistence type="predicted"/>